<evidence type="ECO:0000313" key="2">
    <source>
        <dbReference type="Proteomes" id="UP000827976"/>
    </source>
</evidence>
<dbReference type="Proteomes" id="UP000827976">
    <property type="component" value="Chromosome 4"/>
</dbReference>
<dbReference type="EMBL" id="CM037014">
    <property type="protein sequence ID" value="KAH7686021.1"/>
    <property type="molecule type" value="Genomic_DNA"/>
</dbReference>
<organism evidence="1 2">
    <name type="scientific">Dioscorea alata</name>
    <name type="common">Purple yam</name>
    <dbReference type="NCBI Taxonomy" id="55571"/>
    <lineage>
        <taxon>Eukaryota</taxon>
        <taxon>Viridiplantae</taxon>
        <taxon>Streptophyta</taxon>
        <taxon>Embryophyta</taxon>
        <taxon>Tracheophyta</taxon>
        <taxon>Spermatophyta</taxon>
        <taxon>Magnoliopsida</taxon>
        <taxon>Liliopsida</taxon>
        <taxon>Dioscoreales</taxon>
        <taxon>Dioscoreaceae</taxon>
        <taxon>Dioscorea</taxon>
    </lineage>
</organism>
<gene>
    <name evidence="1" type="ORF">IHE45_04G077500</name>
</gene>
<sequence length="103" mass="11225">MEHVVARDSSGVIIVASPQRQKAQLSLELYIVCGKMGNVEDVSESNKVGKARSQGWGEDWSGSEAGEVKKVKEPHHHRLGDKIGSVNHKEDHDRVVGGVSKRA</sequence>
<protein>
    <submittedName>
        <fullName evidence="1">Uncharacterized protein</fullName>
    </submittedName>
</protein>
<reference evidence="2" key="1">
    <citation type="journal article" date="2022" name="Nat. Commun.">
        <title>Chromosome evolution and the genetic basis of agronomically important traits in greater yam.</title>
        <authorList>
            <person name="Bredeson J.V."/>
            <person name="Lyons J.B."/>
            <person name="Oniyinde I.O."/>
            <person name="Okereke N.R."/>
            <person name="Kolade O."/>
            <person name="Nnabue I."/>
            <person name="Nwadili C.O."/>
            <person name="Hribova E."/>
            <person name="Parker M."/>
            <person name="Nwogha J."/>
            <person name="Shu S."/>
            <person name="Carlson J."/>
            <person name="Kariba R."/>
            <person name="Muthemba S."/>
            <person name="Knop K."/>
            <person name="Barton G.J."/>
            <person name="Sherwood A.V."/>
            <person name="Lopez-Montes A."/>
            <person name="Asiedu R."/>
            <person name="Jamnadass R."/>
            <person name="Muchugi A."/>
            <person name="Goodstein D."/>
            <person name="Egesi C.N."/>
            <person name="Featherston J."/>
            <person name="Asfaw A."/>
            <person name="Simpson G.G."/>
            <person name="Dolezel J."/>
            <person name="Hendre P.S."/>
            <person name="Van Deynze A."/>
            <person name="Kumar P.L."/>
            <person name="Obidiegwu J.E."/>
            <person name="Bhattacharjee R."/>
            <person name="Rokhsar D.S."/>
        </authorList>
    </citation>
    <scope>NUCLEOTIDE SEQUENCE [LARGE SCALE GENOMIC DNA]</scope>
    <source>
        <strain evidence="2">cv. TDa95/00328</strain>
    </source>
</reference>
<evidence type="ECO:0000313" key="1">
    <source>
        <dbReference type="EMBL" id="KAH7686021.1"/>
    </source>
</evidence>
<keyword evidence="2" id="KW-1185">Reference proteome</keyword>
<comment type="caution">
    <text evidence="1">The sequence shown here is derived from an EMBL/GenBank/DDBJ whole genome shotgun (WGS) entry which is preliminary data.</text>
</comment>
<proteinExistence type="predicted"/>
<accession>A0ACB7WD93</accession>
<name>A0ACB7WD93_DIOAL</name>